<dbReference type="AlphaFoldDB" id="A0AAV2R179"/>
<accession>A0AAV2R179</accession>
<evidence type="ECO:0000313" key="8">
    <source>
        <dbReference type="Proteomes" id="UP001497623"/>
    </source>
</evidence>
<evidence type="ECO:0000256" key="6">
    <source>
        <dbReference type="ARBA" id="ARBA00023329"/>
    </source>
</evidence>
<dbReference type="Gene3D" id="1.10.8.680">
    <property type="entry name" value="Ypt/Rab-GAP domain of gyp1p, domain 2"/>
    <property type="match status" value="1"/>
</dbReference>
<dbReference type="GO" id="GO:0005096">
    <property type="term" value="F:GTPase activator activity"/>
    <property type="evidence" value="ECO:0007669"/>
    <property type="project" value="UniProtKB-KW"/>
</dbReference>
<dbReference type="PANTHER" id="PTHR13530">
    <property type="entry name" value="TBC1 DOMAIN FAMILY MEMBER 7"/>
    <property type="match status" value="1"/>
</dbReference>
<evidence type="ECO:0000256" key="4">
    <source>
        <dbReference type="ARBA" id="ARBA00022490"/>
    </source>
</evidence>
<dbReference type="InterPro" id="IPR039842">
    <property type="entry name" value="TBC1D7"/>
</dbReference>
<evidence type="ECO:0000313" key="7">
    <source>
        <dbReference type="EMBL" id="CAL4110680.1"/>
    </source>
</evidence>
<proteinExistence type="predicted"/>
<protein>
    <recommendedName>
        <fullName evidence="9">TBC1 domain family member 7</fullName>
    </recommendedName>
</protein>
<sequence length="318" mass="36787">MGDGRNFRRQFYTKVGLHEAEEKRALESLFKEQPLDKNKFSHFSSRSVVPSSYRILVWKLLLGITPQYAESQDYVHRQHVLIFEDLWQVLRTLNLANSHTAEGSNGIMQDPSLYGTYERNRFVSESQNPDGEHYVLMWLISKTQLLYNPQQRLKTRENRGFVSIARKLSAFFDNPVDVFHMSSALWDHLLRNRKIIEDVLQDSIGMLRKENVMLHYHLFRLGLFSSTILLDECLALFSEIIPNIAFGKIVDKVIAGCFKVLSFVVVAMLDHHSQELSTVRTVEGIRNVLSQTKKEDGDRIINSAIDQWHKIGAIKSNH</sequence>
<dbReference type="Gene3D" id="1.10.10.750">
    <property type="entry name" value="Ypt/Rab-GAP domain of gyp1p, domain 1"/>
    <property type="match status" value="1"/>
</dbReference>
<keyword evidence="5" id="KW-0472">Membrane</keyword>
<dbReference type="GO" id="GO:0012505">
    <property type="term" value="C:endomembrane system"/>
    <property type="evidence" value="ECO:0007669"/>
    <property type="project" value="UniProtKB-SubCell"/>
</dbReference>
<keyword evidence="8" id="KW-1185">Reference proteome</keyword>
<evidence type="ECO:0000256" key="3">
    <source>
        <dbReference type="ARBA" id="ARBA00022468"/>
    </source>
</evidence>
<comment type="caution">
    <text evidence="7">The sequence shown here is derived from an EMBL/GenBank/DDBJ whole genome shotgun (WGS) entry which is preliminary data.</text>
</comment>
<reference evidence="7 8" key="1">
    <citation type="submission" date="2024-05" db="EMBL/GenBank/DDBJ databases">
        <authorList>
            <person name="Wallberg A."/>
        </authorList>
    </citation>
    <scope>NUCLEOTIDE SEQUENCE [LARGE SCALE GENOMIC DNA]</scope>
</reference>
<evidence type="ECO:0000256" key="1">
    <source>
        <dbReference type="ARBA" id="ARBA00004308"/>
    </source>
</evidence>
<comment type="subcellular location">
    <subcellularLocation>
        <location evidence="2">Cytoplasmic vesicle</location>
    </subcellularLocation>
    <subcellularLocation>
        <location evidence="1">Endomembrane system</location>
    </subcellularLocation>
</comment>
<gene>
    <name evidence="7" type="ORF">MNOR_LOCUS19457</name>
</gene>
<dbReference type="GO" id="GO:0031410">
    <property type="term" value="C:cytoplasmic vesicle"/>
    <property type="evidence" value="ECO:0007669"/>
    <property type="project" value="UniProtKB-SubCell"/>
</dbReference>
<evidence type="ECO:0000256" key="2">
    <source>
        <dbReference type="ARBA" id="ARBA00004541"/>
    </source>
</evidence>
<keyword evidence="6" id="KW-0968">Cytoplasmic vesicle</keyword>
<evidence type="ECO:0000256" key="5">
    <source>
        <dbReference type="ARBA" id="ARBA00023136"/>
    </source>
</evidence>
<organism evidence="7 8">
    <name type="scientific">Meganyctiphanes norvegica</name>
    <name type="common">Northern krill</name>
    <name type="synonym">Thysanopoda norvegica</name>
    <dbReference type="NCBI Taxonomy" id="48144"/>
    <lineage>
        <taxon>Eukaryota</taxon>
        <taxon>Metazoa</taxon>
        <taxon>Ecdysozoa</taxon>
        <taxon>Arthropoda</taxon>
        <taxon>Crustacea</taxon>
        <taxon>Multicrustacea</taxon>
        <taxon>Malacostraca</taxon>
        <taxon>Eumalacostraca</taxon>
        <taxon>Eucarida</taxon>
        <taxon>Euphausiacea</taxon>
        <taxon>Euphausiidae</taxon>
        <taxon>Meganyctiphanes</taxon>
    </lineage>
</organism>
<dbReference type="PANTHER" id="PTHR13530:SF3">
    <property type="entry name" value="TBC1 DOMAIN FAMILY MEMBER 7"/>
    <property type="match status" value="1"/>
</dbReference>
<dbReference type="InterPro" id="IPR043039">
    <property type="entry name" value="TBC1D7_dom2"/>
</dbReference>
<keyword evidence="4" id="KW-0963">Cytoplasm</keyword>
<keyword evidence="3" id="KW-0343">GTPase activation</keyword>
<dbReference type="Proteomes" id="UP001497623">
    <property type="component" value="Unassembled WGS sequence"/>
</dbReference>
<dbReference type="EMBL" id="CAXKWB010014444">
    <property type="protein sequence ID" value="CAL4110680.1"/>
    <property type="molecule type" value="Genomic_DNA"/>
</dbReference>
<name>A0AAV2R179_MEGNR</name>
<dbReference type="GO" id="GO:0032007">
    <property type="term" value="P:negative regulation of TOR signaling"/>
    <property type="evidence" value="ECO:0007669"/>
    <property type="project" value="TreeGrafter"/>
</dbReference>
<evidence type="ECO:0008006" key="9">
    <source>
        <dbReference type="Google" id="ProtNLM"/>
    </source>
</evidence>
<dbReference type="Gene3D" id="1.10.472.80">
    <property type="entry name" value="Ypt/Rab-GAP domain of gyp1p, domain 3"/>
    <property type="match status" value="1"/>
</dbReference>